<gene>
    <name evidence="8" type="primary">YAP7</name>
    <name evidence="8 9" type="ordered locus">CAGL0F01265g</name>
</gene>
<feature type="domain" description="BZIP" evidence="7">
    <location>
        <begin position="201"/>
        <end position="216"/>
    </location>
</feature>
<evidence type="ECO:0000259" key="7">
    <source>
        <dbReference type="PROSITE" id="PS00036"/>
    </source>
</evidence>
<dbReference type="PROSITE" id="PS00036">
    <property type="entry name" value="BZIP_BASIC"/>
    <property type="match status" value="1"/>
</dbReference>
<dbReference type="EMBL" id="CR380952">
    <property type="protein sequence ID" value="CAG58953.1"/>
    <property type="molecule type" value="Genomic_DNA"/>
</dbReference>
<dbReference type="VEuPathDB" id="FungiDB:CAGL0F01265g"/>
<name>Q6FUR5_CANGA</name>
<keyword evidence="2" id="KW-0805">Transcription regulation</keyword>
<sequence>MSDRNWYYQTPYDDSARMYQVVQAPYYVYPRVIYDSQGSPSGASPNGANVPGTSVSSVSGAVPNVSGALSGVSNANGASSGVRTQSTGDYLYSYSNVPNYINSRPMLLSKDQRGSTGSIASLPHAVGSASEGTMHSVTSTGTSMSGPTTNVSMNGNAATSTMSDDMGSKKVSKLKFKSSVMKDGDVEKNEYTLDMSDTAARRRRQNREAQRAYRERKATRINELEKTVSLLQDTIKEYELQMNTIHMRLQTLQEKNDILEKINQELITNKGSQSIPQEQLQQLQQQMQAQSTQGNPPPSTHIQHVGYQHVVQADQPNRNLMESINEFKPMTAVTLKREDQVNKITEDNESQKRSADKAFLQLNPKFQKQLSTPVSPDVNSLLLANNETVNVEENEIDMNYMAKKAKTVKEGKCSGSSDCCSKKRQEAGVDPKNSNWKPGSCGTCSSDPYSKAFCQSMFAERRKLNQGREPNLTPDEVQKLRSDMMNAASETPTDQNIYAGTPAEDNVKANVERQSANASNVNDNAAGRGNAVTPISPPSVADTASATTKERKQSIEKLEVTSERDVSNWENRSNSDGSATSAQDQPTRSTFDRIKKHMEYKRNFPTNSGNSPSNLDNILAKPV</sequence>
<dbReference type="SMART" id="SM00338">
    <property type="entry name" value="BRLZ"/>
    <property type="match status" value="1"/>
</dbReference>
<dbReference type="GO" id="GO:0000976">
    <property type="term" value="F:transcription cis-regulatory region binding"/>
    <property type="evidence" value="ECO:0007669"/>
    <property type="project" value="InterPro"/>
</dbReference>
<dbReference type="SUPFAM" id="SSF57959">
    <property type="entry name" value="Leucine zipper domain"/>
    <property type="match status" value="1"/>
</dbReference>
<reference evidence="9 10" key="1">
    <citation type="journal article" date="2004" name="Nature">
        <title>Genome evolution in yeasts.</title>
        <authorList>
            <consortium name="Genolevures"/>
            <person name="Dujon B."/>
            <person name="Sherman D."/>
            <person name="Fischer G."/>
            <person name="Durrens P."/>
            <person name="Casaregola S."/>
            <person name="Lafontaine I."/>
            <person name="de Montigny J."/>
            <person name="Marck C."/>
            <person name="Neuveglise C."/>
            <person name="Talla E."/>
            <person name="Goffard N."/>
            <person name="Frangeul L."/>
            <person name="Aigle M."/>
            <person name="Anthouard V."/>
            <person name="Babour A."/>
            <person name="Barbe V."/>
            <person name="Barnay S."/>
            <person name="Blanchin S."/>
            <person name="Beckerich J.M."/>
            <person name="Beyne E."/>
            <person name="Bleykasten C."/>
            <person name="Boisrame A."/>
            <person name="Boyer J."/>
            <person name="Cattolico L."/>
            <person name="Confanioleri F."/>
            <person name="de Daruvar A."/>
            <person name="Despons L."/>
            <person name="Fabre E."/>
            <person name="Fairhead C."/>
            <person name="Ferry-Dumazet H."/>
            <person name="Groppi A."/>
            <person name="Hantraye F."/>
            <person name="Hennequin C."/>
            <person name="Jauniaux N."/>
            <person name="Joyet P."/>
            <person name="Kachouri R."/>
            <person name="Kerrest A."/>
            <person name="Koszul R."/>
            <person name="Lemaire M."/>
            <person name="Lesur I."/>
            <person name="Ma L."/>
            <person name="Muller H."/>
            <person name="Nicaud J.M."/>
            <person name="Nikolski M."/>
            <person name="Oztas S."/>
            <person name="Ozier-Kalogeropoulos O."/>
            <person name="Pellenz S."/>
            <person name="Potier S."/>
            <person name="Richard G.F."/>
            <person name="Straub M.L."/>
            <person name="Suleau A."/>
            <person name="Swennene D."/>
            <person name="Tekaia F."/>
            <person name="Wesolowski-Louvel M."/>
            <person name="Westhof E."/>
            <person name="Wirth B."/>
            <person name="Zeniou-Meyer M."/>
            <person name="Zivanovic I."/>
            <person name="Bolotin-Fukuhara M."/>
            <person name="Thierry A."/>
            <person name="Bouchier C."/>
            <person name="Caudron B."/>
            <person name="Scarpelli C."/>
            <person name="Gaillardin C."/>
            <person name="Weissenbach J."/>
            <person name="Wincker P."/>
            <person name="Souciet J.L."/>
        </authorList>
    </citation>
    <scope>NUCLEOTIDE SEQUENCE [LARGE SCALE GENOMIC DNA]</scope>
    <source>
        <strain evidence="10">ATCC 2001 / BCRC 20586 / JCM 3761 / NBRC 0622 / NRRL Y-65 / CBS 138</strain>
    </source>
</reference>
<keyword evidence="4" id="KW-0539">Nucleus</keyword>
<feature type="compositionally biased region" description="Polar residues" evidence="6">
    <location>
        <begin position="568"/>
        <end position="589"/>
    </location>
</feature>
<dbReference type="InterPro" id="IPR004827">
    <property type="entry name" value="bZIP"/>
</dbReference>
<keyword evidence="10" id="KW-1185">Reference proteome</keyword>
<dbReference type="Gene3D" id="1.20.5.170">
    <property type="match status" value="1"/>
</dbReference>
<feature type="coiled-coil region" evidence="5">
    <location>
        <begin position="214"/>
        <end position="269"/>
    </location>
</feature>
<dbReference type="InParanoid" id="Q6FUR5"/>
<dbReference type="GO" id="GO:0001228">
    <property type="term" value="F:DNA-binding transcription activator activity, RNA polymerase II-specific"/>
    <property type="evidence" value="ECO:0007669"/>
    <property type="project" value="TreeGrafter"/>
</dbReference>
<proteinExistence type="predicted"/>
<evidence type="ECO:0000256" key="6">
    <source>
        <dbReference type="SAM" id="MobiDB-lite"/>
    </source>
</evidence>
<feature type="compositionally biased region" description="Basic and acidic residues" evidence="6">
    <location>
        <begin position="548"/>
        <end position="567"/>
    </location>
</feature>
<dbReference type="CGD" id="CAL0130852">
    <property type="gene designation" value="YAP7"/>
</dbReference>
<dbReference type="PANTHER" id="PTHR40621">
    <property type="entry name" value="TRANSCRIPTION FACTOR KAPC-RELATED"/>
    <property type="match status" value="1"/>
</dbReference>
<dbReference type="STRING" id="284593.Q6FUR5"/>
<dbReference type="InterPro" id="IPR050936">
    <property type="entry name" value="AP-1-like"/>
</dbReference>
<dbReference type="GO" id="GO:0071732">
    <property type="term" value="P:cellular response to nitric oxide"/>
    <property type="evidence" value="ECO:0000315"/>
    <property type="project" value="CGD"/>
</dbReference>
<evidence type="ECO:0000313" key="10">
    <source>
        <dbReference type="Proteomes" id="UP000002428"/>
    </source>
</evidence>
<evidence type="ECO:0000256" key="4">
    <source>
        <dbReference type="ARBA" id="ARBA00023242"/>
    </source>
</evidence>
<evidence type="ECO:0000256" key="2">
    <source>
        <dbReference type="ARBA" id="ARBA00023015"/>
    </source>
</evidence>
<protein>
    <recommendedName>
        <fullName evidence="7">BZIP domain-containing protein</fullName>
    </recommendedName>
</protein>
<dbReference type="InterPro" id="IPR046347">
    <property type="entry name" value="bZIP_sf"/>
</dbReference>
<dbReference type="eggNOG" id="ENOG502T4IE">
    <property type="taxonomic scope" value="Eukaryota"/>
</dbReference>
<evidence type="ECO:0000313" key="9">
    <source>
        <dbReference type="EMBL" id="CAG58953.1"/>
    </source>
</evidence>
<dbReference type="AlphaFoldDB" id="Q6FUR5"/>
<keyword evidence="3" id="KW-0804">Transcription</keyword>
<dbReference type="RefSeq" id="XP_446029.1">
    <property type="nucleotide sequence ID" value="XM_446029.1"/>
</dbReference>
<dbReference type="KEGG" id="cgr:2887954"/>
<dbReference type="Proteomes" id="UP000002428">
    <property type="component" value="Chromosome F"/>
</dbReference>
<evidence type="ECO:0000256" key="1">
    <source>
        <dbReference type="ARBA" id="ARBA00004123"/>
    </source>
</evidence>
<organism evidence="9 10">
    <name type="scientific">Candida glabrata (strain ATCC 2001 / BCRC 20586 / JCM 3761 / NBRC 0622 / NRRL Y-65 / CBS 138)</name>
    <name type="common">Yeast</name>
    <name type="synonym">Nakaseomyces glabratus</name>
    <dbReference type="NCBI Taxonomy" id="284593"/>
    <lineage>
        <taxon>Eukaryota</taxon>
        <taxon>Fungi</taxon>
        <taxon>Dikarya</taxon>
        <taxon>Ascomycota</taxon>
        <taxon>Saccharomycotina</taxon>
        <taxon>Saccharomycetes</taxon>
        <taxon>Saccharomycetales</taxon>
        <taxon>Saccharomycetaceae</taxon>
        <taxon>Nakaseomyces</taxon>
    </lineage>
</organism>
<dbReference type="GO" id="GO:0090575">
    <property type="term" value="C:RNA polymerase II transcription regulator complex"/>
    <property type="evidence" value="ECO:0007669"/>
    <property type="project" value="TreeGrafter"/>
</dbReference>
<evidence type="ECO:0000256" key="5">
    <source>
        <dbReference type="SAM" id="Coils"/>
    </source>
</evidence>
<dbReference type="CDD" id="cd14688">
    <property type="entry name" value="bZIP_YAP"/>
    <property type="match status" value="1"/>
</dbReference>
<feature type="compositionally biased region" description="Polar residues" evidence="6">
    <location>
        <begin position="604"/>
        <end position="616"/>
    </location>
</feature>
<feature type="region of interest" description="Disordered" evidence="6">
    <location>
        <begin position="519"/>
        <end position="623"/>
    </location>
</feature>
<comment type="subcellular location">
    <subcellularLocation>
        <location evidence="1">Nucleus</location>
    </subcellularLocation>
</comment>
<evidence type="ECO:0000313" key="8">
    <source>
        <dbReference type="CGD" id="CAL0130852"/>
    </source>
</evidence>
<evidence type="ECO:0000256" key="3">
    <source>
        <dbReference type="ARBA" id="ARBA00023163"/>
    </source>
</evidence>
<dbReference type="HOGENOM" id="CLU_438697_0_0_1"/>
<dbReference type="GeneID" id="2887954"/>
<dbReference type="PANTHER" id="PTHR40621:SF6">
    <property type="entry name" value="AP-1-LIKE TRANSCRIPTION FACTOR YAP1-RELATED"/>
    <property type="match status" value="1"/>
</dbReference>
<keyword evidence="5" id="KW-0175">Coiled coil</keyword>
<accession>Q6FUR5</accession>